<evidence type="ECO:0000256" key="3">
    <source>
        <dbReference type="ARBA" id="ARBA00023014"/>
    </source>
</evidence>
<sequence>MILYFSGTGNSQRAAVQMAEQLGDELVSINRQIKDGTAGTFTSERPWVFVMPTYSWRVPRLVEEWMEKARFEGSREAYFVLTCGGSVGNAAPYAAGLCGRIGLTFRGLAGVAMPENYLALGPTPSEEECRALMEAARPRIARLAEMVSAGKRFPAEPATMVGKLESGPVNPLFYRFYVHDKGFTVSDACISCGRCAARCPLNNIRYEGGRPVWQGSCTHCMACIGGCPTSAIEYKKVSQGRHRHYVMDDALCWGNEAAQ</sequence>
<dbReference type="InterPro" id="IPR029039">
    <property type="entry name" value="Flavoprotein-like_sf"/>
</dbReference>
<keyword evidence="1" id="KW-0479">Metal-binding</keyword>
<reference evidence="5 6" key="1">
    <citation type="submission" date="2023-05" db="EMBL/GenBank/DDBJ databases">
        <title>Gordonibacter KGMB12511T sp. nov., isolated from faeces of healthy Korean.</title>
        <authorList>
            <person name="Kim H.S."/>
            <person name="Kim J.-S."/>
            <person name="Suh M.K."/>
            <person name="Eom M.K."/>
            <person name="Do H.E."/>
            <person name="Lee J.-S."/>
        </authorList>
    </citation>
    <scope>NUCLEOTIDE SEQUENCE [LARGE SCALE GENOMIC DNA]</scope>
    <source>
        <strain evidence="5 6">KGMB12511</strain>
    </source>
</reference>
<dbReference type="InterPro" id="IPR047964">
    <property type="entry name" value="EFR1-like"/>
</dbReference>
<dbReference type="PROSITE" id="PS00198">
    <property type="entry name" value="4FE4S_FER_1"/>
    <property type="match status" value="1"/>
</dbReference>
<dbReference type="SUPFAM" id="SSF54862">
    <property type="entry name" value="4Fe-4S ferredoxins"/>
    <property type="match status" value="1"/>
</dbReference>
<dbReference type="Gene3D" id="3.40.50.360">
    <property type="match status" value="1"/>
</dbReference>
<protein>
    <submittedName>
        <fullName evidence="5">EFR1 family ferrodoxin</fullName>
    </submittedName>
</protein>
<evidence type="ECO:0000313" key="5">
    <source>
        <dbReference type="EMBL" id="MDJ1649464.1"/>
    </source>
</evidence>
<dbReference type="NCBIfam" id="NF038196">
    <property type="entry name" value="ferrodoxin_EFR1"/>
    <property type="match status" value="1"/>
</dbReference>
<accession>A0ABT7DIW6</accession>
<dbReference type="SUPFAM" id="SSF52218">
    <property type="entry name" value="Flavoproteins"/>
    <property type="match status" value="1"/>
</dbReference>
<feature type="domain" description="4Fe-4S ferredoxin-type" evidence="4">
    <location>
        <begin position="214"/>
        <end position="237"/>
    </location>
</feature>
<dbReference type="InterPro" id="IPR017900">
    <property type="entry name" value="4Fe4S_Fe_S_CS"/>
</dbReference>
<dbReference type="EMBL" id="JASJEU010000003">
    <property type="protein sequence ID" value="MDJ1649464.1"/>
    <property type="molecule type" value="Genomic_DNA"/>
</dbReference>
<evidence type="ECO:0000313" key="6">
    <source>
        <dbReference type="Proteomes" id="UP001232750"/>
    </source>
</evidence>
<evidence type="ECO:0000256" key="2">
    <source>
        <dbReference type="ARBA" id="ARBA00023004"/>
    </source>
</evidence>
<feature type="domain" description="4Fe-4S ferredoxin-type" evidence="4">
    <location>
        <begin position="180"/>
        <end position="209"/>
    </location>
</feature>
<dbReference type="Gene3D" id="3.30.70.20">
    <property type="match status" value="1"/>
</dbReference>
<evidence type="ECO:0000256" key="1">
    <source>
        <dbReference type="ARBA" id="ARBA00022723"/>
    </source>
</evidence>
<evidence type="ECO:0000259" key="4">
    <source>
        <dbReference type="PROSITE" id="PS51379"/>
    </source>
</evidence>
<keyword evidence="6" id="KW-1185">Reference proteome</keyword>
<dbReference type="RefSeq" id="WP_283830795.1">
    <property type="nucleotide sequence ID" value="NZ_JASJEU010000003.1"/>
</dbReference>
<gene>
    <name evidence="5" type="ORF">QNJ86_01480</name>
</gene>
<keyword evidence="2" id="KW-0408">Iron</keyword>
<dbReference type="PROSITE" id="PS51379">
    <property type="entry name" value="4FE4S_FER_2"/>
    <property type="match status" value="2"/>
</dbReference>
<organism evidence="5 6">
    <name type="scientific">Gordonibacter faecis</name>
    <dbReference type="NCBI Taxonomy" id="3047475"/>
    <lineage>
        <taxon>Bacteria</taxon>
        <taxon>Bacillati</taxon>
        <taxon>Actinomycetota</taxon>
        <taxon>Coriobacteriia</taxon>
        <taxon>Eggerthellales</taxon>
        <taxon>Eggerthellaceae</taxon>
        <taxon>Gordonibacter</taxon>
    </lineage>
</organism>
<dbReference type="Proteomes" id="UP001232750">
    <property type="component" value="Unassembled WGS sequence"/>
</dbReference>
<keyword evidence="3" id="KW-0411">Iron-sulfur</keyword>
<name>A0ABT7DIW6_9ACTN</name>
<proteinExistence type="predicted"/>
<dbReference type="Pfam" id="PF13187">
    <property type="entry name" value="Fer4_9"/>
    <property type="match status" value="1"/>
</dbReference>
<dbReference type="InterPro" id="IPR017896">
    <property type="entry name" value="4Fe4S_Fe-S-bd"/>
</dbReference>
<comment type="caution">
    <text evidence="5">The sequence shown here is derived from an EMBL/GenBank/DDBJ whole genome shotgun (WGS) entry which is preliminary data.</text>
</comment>